<name>A0ABN7WJ34_GIGMA</name>
<reference evidence="2 3" key="1">
    <citation type="submission" date="2021-06" db="EMBL/GenBank/DDBJ databases">
        <authorList>
            <person name="Kallberg Y."/>
            <person name="Tangrot J."/>
            <person name="Rosling A."/>
        </authorList>
    </citation>
    <scope>NUCLEOTIDE SEQUENCE [LARGE SCALE GENOMIC DNA]</scope>
    <source>
        <strain evidence="2 3">120-4 pot B 10/14</strain>
    </source>
</reference>
<evidence type="ECO:0000256" key="1">
    <source>
        <dbReference type="SAM" id="MobiDB-lite"/>
    </source>
</evidence>
<proteinExistence type="predicted"/>
<accession>A0ABN7WJ34</accession>
<dbReference type="Proteomes" id="UP000789901">
    <property type="component" value="Unassembled WGS sequence"/>
</dbReference>
<dbReference type="EMBL" id="CAJVQB010047772">
    <property type="protein sequence ID" value="CAG8833616.1"/>
    <property type="molecule type" value="Genomic_DNA"/>
</dbReference>
<sequence length="63" mass="7899">SKNEQVQEKRSTMFQEKNKKEERQVQKEKKEKQYRKVDEKIELWLDLHIRYDKVACYIENIKI</sequence>
<comment type="caution">
    <text evidence="2">The sequence shown here is derived from an EMBL/GenBank/DDBJ whole genome shotgun (WGS) entry which is preliminary data.</text>
</comment>
<evidence type="ECO:0000313" key="3">
    <source>
        <dbReference type="Proteomes" id="UP000789901"/>
    </source>
</evidence>
<feature type="non-terminal residue" evidence="2">
    <location>
        <position position="1"/>
    </location>
</feature>
<feature type="region of interest" description="Disordered" evidence="1">
    <location>
        <begin position="1"/>
        <end position="33"/>
    </location>
</feature>
<gene>
    <name evidence="2" type="ORF">GMARGA_LOCUS31643</name>
</gene>
<organism evidence="2 3">
    <name type="scientific">Gigaspora margarita</name>
    <dbReference type="NCBI Taxonomy" id="4874"/>
    <lineage>
        <taxon>Eukaryota</taxon>
        <taxon>Fungi</taxon>
        <taxon>Fungi incertae sedis</taxon>
        <taxon>Mucoromycota</taxon>
        <taxon>Glomeromycotina</taxon>
        <taxon>Glomeromycetes</taxon>
        <taxon>Diversisporales</taxon>
        <taxon>Gigasporaceae</taxon>
        <taxon>Gigaspora</taxon>
    </lineage>
</organism>
<evidence type="ECO:0000313" key="2">
    <source>
        <dbReference type="EMBL" id="CAG8833616.1"/>
    </source>
</evidence>
<protein>
    <submittedName>
        <fullName evidence="2">15088_t:CDS:1</fullName>
    </submittedName>
</protein>
<keyword evidence="3" id="KW-1185">Reference proteome</keyword>